<dbReference type="OrthoDB" id="5957327at2759"/>
<keyword evidence="6" id="KW-0539">Nucleus</keyword>
<feature type="compositionally biased region" description="Low complexity" evidence="7">
    <location>
        <begin position="114"/>
        <end position="135"/>
    </location>
</feature>
<dbReference type="GO" id="GO:0000707">
    <property type="term" value="P:meiotic DNA recombinase assembly"/>
    <property type="evidence" value="ECO:0007669"/>
    <property type="project" value="TreeGrafter"/>
</dbReference>
<dbReference type="GO" id="GO:0005657">
    <property type="term" value="C:replication fork"/>
    <property type="evidence" value="ECO:0007669"/>
    <property type="project" value="TreeGrafter"/>
</dbReference>
<dbReference type="GO" id="GO:0007131">
    <property type="term" value="P:reciprocal meiotic recombination"/>
    <property type="evidence" value="ECO:0007669"/>
    <property type="project" value="TreeGrafter"/>
</dbReference>
<accession>A0A5C3EQN9</accession>
<dbReference type="InterPro" id="IPR052093">
    <property type="entry name" value="HR_Repair_Mediator"/>
</dbReference>
<evidence type="ECO:0000313" key="8">
    <source>
        <dbReference type="EMBL" id="SPO32275.1"/>
    </source>
</evidence>
<dbReference type="PANTHER" id="PTHR46239">
    <property type="entry name" value="DNA REPAIR PROTEIN RAD51 HOMOLOG 3 RAD51C"/>
    <property type="match status" value="1"/>
</dbReference>
<feature type="region of interest" description="Disordered" evidence="7">
    <location>
        <begin position="760"/>
        <end position="780"/>
    </location>
</feature>
<keyword evidence="3" id="KW-0227">DNA damage</keyword>
<keyword evidence="4" id="KW-0067">ATP-binding</keyword>
<feature type="region of interest" description="Disordered" evidence="7">
    <location>
        <begin position="681"/>
        <end position="714"/>
    </location>
</feature>
<evidence type="ECO:0000256" key="6">
    <source>
        <dbReference type="ARBA" id="ARBA00023242"/>
    </source>
</evidence>
<dbReference type="SUPFAM" id="SSF52540">
    <property type="entry name" value="P-loop containing nucleoside triphosphate hydrolases"/>
    <property type="match status" value="1"/>
</dbReference>
<evidence type="ECO:0000256" key="1">
    <source>
        <dbReference type="ARBA" id="ARBA00004123"/>
    </source>
</evidence>
<evidence type="ECO:0000256" key="2">
    <source>
        <dbReference type="ARBA" id="ARBA00022741"/>
    </source>
</evidence>
<evidence type="ECO:0000256" key="4">
    <source>
        <dbReference type="ARBA" id="ARBA00022840"/>
    </source>
</evidence>
<feature type="region of interest" description="Disordered" evidence="7">
    <location>
        <begin position="440"/>
        <end position="470"/>
    </location>
</feature>
<keyword evidence="2" id="KW-0547">Nucleotide-binding</keyword>
<feature type="region of interest" description="Disordered" evidence="7">
    <location>
        <begin position="793"/>
        <end position="819"/>
    </location>
</feature>
<dbReference type="PANTHER" id="PTHR46239:SF1">
    <property type="entry name" value="DNA REPAIR PROTEIN RAD51 HOMOLOG 3"/>
    <property type="match status" value="1"/>
</dbReference>
<feature type="compositionally biased region" description="Polar residues" evidence="7">
    <location>
        <begin position="449"/>
        <end position="459"/>
    </location>
</feature>
<dbReference type="GO" id="GO:0008821">
    <property type="term" value="F:crossover junction DNA endonuclease activity"/>
    <property type="evidence" value="ECO:0007669"/>
    <property type="project" value="TreeGrafter"/>
</dbReference>
<evidence type="ECO:0000313" key="9">
    <source>
        <dbReference type="Proteomes" id="UP000324022"/>
    </source>
</evidence>
<feature type="compositionally biased region" description="Low complexity" evidence="7">
    <location>
        <begin position="142"/>
        <end position="151"/>
    </location>
</feature>
<dbReference type="GO" id="GO:0000400">
    <property type="term" value="F:four-way junction DNA binding"/>
    <property type="evidence" value="ECO:0007669"/>
    <property type="project" value="TreeGrafter"/>
</dbReference>
<keyword evidence="9" id="KW-1185">Reference proteome</keyword>
<feature type="region of interest" description="Disordered" evidence="7">
    <location>
        <begin position="615"/>
        <end position="669"/>
    </location>
</feature>
<feature type="region of interest" description="Disordered" evidence="7">
    <location>
        <begin position="216"/>
        <end position="237"/>
    </location>
</feature>
<feature type="compositionally biased region" description="Polar residues" evidence="7">
    <location>
        <begin position="793"/>
        <end position="804"/>
    </location>
</feature>
<keyword evidence="5" id="KW-0234">DNA repair</keyword>
<dbReference type="Gene3D" id="3.40.50.300">
    <property type="entry name" value="P-loop containing nucleotide triphosphate hydrolases"/>
    <property type="match status" value="1"/>
</dbReference>
<gene>
    <name evidence="8" type="ORF">UTRI_02832</name>
</gene>
<reference evidence="8 9" key="1">
    <citation type="submission" date="2018-03" db="EMBL/GenBank/DDBJ databases">
        <authorList>
            <person name="Guldener U."/>
        </authorList>
    </citation>
    <scope>NUCLEOTIDE SEQUENCE [LARGE SCALE GENOMIC DNA]</scope>
    <source>
        <strain evidence="8 9">NBRC100155</strain>
    </source>
</reference>
<dbReference type="GO" id="GO:0033065">
    <property type="term" value="C:Rad51C-XRCC3 complex"/>
    <property type="evidence" value="ECO:0007669"/>
    <property type="project" value="TreeGrafter"/>
</dbReference>
<sequence>MPFPRSHEYTHGCQDDSAPGPTQPGPSQRFLSEMLPIQASASQRADTTSAPPAGLSSSATNVQHASPTAHSLNITPHKSNLRLSHPPPAPASSYLEQITPQSKRLRLHHDDSRSVTTTTSPLSQSSSALNGSSAPTGPPSSPSSSNVRPLSDISRSLPVLPTPSPSQRSPRFSSHNGPLIPMPQRSVEDFQKLLPQRRPAAARLPRPDVPHRALLQAIPPQPPLPMPARNSPAPHDFSPLPPANEALAARRGWSLTGFRSFDLDLERIAEVVSLEQTRTAGPDNSPLADDHPVANDATDQASRTDPRITPSQLGPSDRGLPSGSVLEVLGPPGSGKSSLILQLAITERLRALRRARAALMVHSEDVDASMELRNGLDGVGRHQTTAFTDSCFFSDEFWDAEAASADQVLAIDCEGALTPEKIADAAWAAVISLWTSTKERQQGIGGTGPSNTRNTSDASSDLPARNQRTAMPEEVRRLVAAVLAGIHVSRVTSLAGLIALLHSLRPTDELQGGQSRKALPSAMPPRASLILIDSLSYHIRSTGGSSQDRKVAAQVAERIREMLLRLQKPFEYQSQSELSAEEQVAARQRNRETAAKLCIPTVVFTNQLGIRRDRNELDASGSRPAVGMSSGRPFKHRNSTRGEGSSMLAPLLNGQRPPQPARVRDERPAPSVALCGPEMWEGEDQVPMSASPRRLQDLSGRNSPTQNVGHDRGWPPSFLGQDVWRILLFRHGTFGHRYAQMVSVPPAVQSELSSLWAQTRDRMRERARPAAASNSAECPAQPAGVAQILLQETSDASQGAQQQKEAAPPASNQRTEDERDRQMLELLSQLRASLFRWRPFHITSRGLVS</sequence>
<organism evidence="8 9">
    <name type="scientific">Ustilago trichophora</name>
    <dbReference type="NCBI Taxonomy" id="86804"/>
    <lineage>
        <taxon>Eukaryota</taxon>
        <taxon>Fungi</taxon>
        <taxon>Dikarya</taxon>
        <taxon>Basidiomycota</taxon>
        <taxon>Ustilaginomycotina</taxon>
        <taxon>Ustilaginomycetes</taxon>
        <taxon>Ustilaginales</taxon>
        <taxon>Ustilaginaceae</taxon>
        <taxon>Ustilago</taxon>
    </lineage>
</organism>
<evidence type="ECO:0000256" key="5">
    <source>
        <dbReference type="ARBA" id="ARBA00023204"/>
    </source>
</evidence>
<feature type="compositionally biased region" description="Low complexity" evidence="7">
    <location>
        <begin position="165"/>
        <end position="174"/>
    </location>
</feature>
<dbReference type="InterPro" id="IPR027417">
    <property type="entry name" value="P-loop_NTPase"/>
</dbReference>
<evidence type="ECO:0000256" key="7">
    <source>
        <dbReference type="SAM" id="MobiDB-lite"/>
    </source>
</evidence>
<proteinExistence type="predicted"/>
<dbReference type="AlphaFoldDB" id="A0A5C3EQN9"/>
<comment type="subcellular location">
    <subcellularLocation>
        <location evidence="1">Nucleus</location>
    </subcellularLocation>
</comment>
<protein>
    <submittedName>
        <fullName evidence="8">Uncharacterized protein</fullName>
    </submittedName>
</protein>
<feature type="compositionally biased region" description="Polar residues" evidence="7">
    <location>
        <begin position="297"/>
        <end position="314"/>
    </location>
</feature>
<name>A0A5C3EQN9_9BASI</name>
<feature type="compositionally biased region" description="Basic and acidic residues" evidence="7">
    <location>
        <begin position="1"/>
        <end position="14"/>
    </location>
</feature>
<feature type="compositionally biased region" description="Polar residues" evidence="7">
    <location>
        <begin position="39"/>
        <end position="82"/>
    </location>
</feature>
<dbReference type="Proteomes" id="UP000324022">
    <property type="component" value="Unassembled WGS sequence"/>
</dbReference>
<feature type="region of interest" description="Disordered" evidence="7">
    <location>
        <begin position="1"/>
        <end position="183"/>
    </location>
</feature>
<feature type="region of interest" description="Disordered" evidence="7">
    <location>
        <begin position="276"/>
        <end position="328"/>
    </location>
</feature>
<dbReference type="EMBL" id="OOIN01000043">
    <property type="protein sequence ID" value="SPO32275.1"/>
    <property type="molecule type" value="Genomic_DNA"/>
</dbReference>
<dbReference type="GO" id="GO:0005524">
    <property type="term" value="F:ATP binding"/>
    <property type="evidence" value="ECO:0007669"/>
    <property type="project" value="UniProtKB-KW"/>
</dbReference>
<dbReference type="GO" id="GO:0033063">
    <property type="term" value="C:Rad51B-Rad51C-Rad51D-XRCC2 complex"/>
    <property type="evidence" value="ECO:0007669"/>
    <property type="project" value="TreeGrafter"/>
</dbReference>
<feature type="compositionally biased region" description="Polar residues" evidence="7">
    <location>
        <begin position="699"/>
        <end position="708"/>
    </location>
</feature>
<evidence type="ECO:0000256" key="3">
    <source>
        <dbReference type="ARBA" id="ARBA00022763"/>
    </source>
</evidence>